<evidence type="ECO:0000256" key="8">
    <source>
        <dbReference type="SAM" id="MobiDB-lite"/>
    </source>
</evidence>
<keyword evidence="5 9" id="KW-0812">Transmembrane</keyword>
<evidence type="ECO:0000313" key="10">
    <source>
        <dbReference type="EMBL" id="RCV87721.1"/>
    </source>
</evidence>
<dbReference type="AlphaFoldDB" id="A0A368TT04"/>
<evidence type="ECO:0000256" key="7">
    <source>
        <dbReference type="ARBA" id="ARBA00023136"/>
    </source>
</evidence>
<sequence>MTRPSPDHPKPRRHFALDDDPAKAPPTDTASELRGHQQFGQEVAHRQWQEDPGAEEQALPAASLGAPRKRRWGLLTAVVGGLGLGAVELASGMLDARGSADWLALAWQGFGIILIGLGGLSLGRELFRLKRLRHHERLRLQLTRLPETSPAQAHAMAEQLRRQFKLSSDDPHWQAFSQACQPHHDGADIQILLAHHLLAPRDRQAQRLISRMSGETAVMVAISPLTLVDMGLVAWRNLAMVDRLCRLYGLELGYASRLRLFKNVLHNMAFAGASELVTDAGIDMLSLDLAGRLSSRAGQGLASGLLSARLGLRAQRLCRPLPFDSESRPKLADLRRDLWHQLKRLETPPSPPPSSQHSQERSQGSS</sequence>
<gene>
    <name evidence="10" type="ORF">DU506_16200</name>
</gene>
<dbReference type="NCBIfam" id="TIGR01620">
    <property type="entry name" value="hyp_HI0043"/>
    <property type="match status" value="1"/>
</dbReference>
<evidence type="ECO:0000256" key="4">
    <source>
        <dbReference type="ARBA" id="ARBA00022519"/>
    </source>
</evidence>
<evidence type="ECO:0000256" key="5">
    <source>
        <dbReference type="ARBA" id="ARBA00022692"/>
    </source>
</evidence>
<dbReference type="Proteomes" id="UP000253204">
    <property type="component" value="Unassembled WGS sequence"/>
</dbReference>
<protein>
    <submittedName>
        <fullName evidence="10">TIGR01620 family protein</fullName>
    </submittedName>
</protein>
<feature type="region of interest" description="Disordered" evidence="8">
    <location>
        <begin position="1"/>
        <end position="62"/>
    </location>
</feature>
<organism evidence="10 11">
    <name type="scientific">Vreelandella rituensis</name>
    <dbReference type="NCBI Taxonomy" id="2282306"/>
    <lineage>
        <taxon>Bacteria</taxon>
        <taxon>Pseudomonadati</taxon>
        <taxon>Pseudomonadota</taxon>
        <taxon>Gammaproteobacteria</taxon>
        <taxon>Oceanospirillales</taxon>
        <taxon>Halomonadaceae</taxon>
        <taxon>Vreelandella</taxon>
    </lineage>
</organism>
<dbReference type="RefSeq" id="WP_114487937.1">
    <property type="nucleotide sequence ID" value="NZ_CBCSHM010000070.1"/>
</dbReference>
<feature type="compositionally biased region" description="Basic and acidic residues" evidence="8">
    <location>
        <begin position="1"/>
        <end position="22"/>
    </location>
</feature>
<evidence type="ECO:0000256" key="1">
    <source>
        <dbReference type="ARBA" id="ARBA00004429"/>
    </source>
</evidence>
<evidence type="ECO:0000256" key="3">
    <source>
        <dbReference type="ARBA" id="ARBA00022475"/>
    </source>
</evidence>
<dbReference type="GO" id="GO:0005886">
    <property type="term" value="C:plasma membrane"/>
    <property type="evidence" value="ECO:0007669"/>
    <property type="project" value="UniProtKB-SubCell"/>
</dbReference>
<dbReference type="InterPro" id="IPR021147">
    <property type="entry name" value="DUF697"/>
</dbReference>
<keyword evidence="11" id="KW-1185">Reference proteome</keyword>
<keyword evidence="3" id="KW-1003">Cell membrane</keyword>
<evidence type="ECO:0000256" key="6">
    <source>
        <dbReference type="ARBA" id="ARBA00022989"/>
    </source>
</evidence>
<keyword evidence="4" id="KW-0997">Cell inner membrane</keyword>
<evidence type="ECO:0000256" key="9">
    <source>
        <dbReference type="SAM" id="Phobius"/>
    </source>
</evidence>
<comment type="subcellular location">
    <subcellularLocation>
        <location evidence="1">Cell inner membrane</location>
        <topology evidence="1">Multi-pass membrane protein</topology>
    </subcellularLocation>
</comment>
<comment type="caution">
    <text evidence="10">The sequence shown here is derived from an EMBL/GenBank/DDBJ whole genome shotgun (WGS) entry which is preliminary data.</text>
</comment>
<dbReference type="InterPro" id="IPR006507">
    <property type="entry name" value="UPF0283"/>
</dbReference>
<dbReference type="OrthoDB" id="958025at2"/>
<comment type="similarity">
    <text evidence="2">Belongs to the UPF0283 family.</text>
</comment>
<dbReference type="EMBL" id="QPIJ01000047">
    <property type="protein sequence ID" value="RCV87721.1"/>
    <property type="molecule type" value="Genomic_DNA"/>
</dbReference>
<dbReference type="Pfam" id="PF05128">
    <property type="entry name" value="DUF697"/>
    <property type="match status" value="1"/>
</dbReference>
<keyword evidence="6 9" id="KW-1133">Transmembrane helix</keyword>
<feature type="transmembrane region" description="Helical" evidence="9">
    <location>
        <begin position="72"/>
        <end position="90"/>
    </location>
</feature>
<feature type="region of interest" description="Disordered" evidence="8">
    <location>
        <begin position="342"/>
        <end position="366"/>
    </location>
</feature>
<dbReference type="PANTHER" id="PTHR39342">
    <property type="entry name" value="UPF0283 MEMBRANE PROTEIN YCJF"/>
    <property type="match status" value="1"/>
</dbReference>
<accession>A0A368TT04</accession>
<dbReference type="PANTHER" id="PTHR39342:SF1">
    <property type="entry name" value="UPF0283 MEMBRANE PROTEIN YCJF"/>
    <property type="match status" value="1"/>
</dbReference>
<evidence type="ECO:0000313" key="11">
    <source>
        <dbReference type="Proteomes" id="UP000253204"/>
    </source>
</evidence>
<proteinExistence type="inferred from homology"/>
<name>A0A368TT04_9GAMM</name>
<feature type="transmembrane region" description="Helical" evidence="9">
    <location>
        <begin position="102"/>
        <end position="123"/>
    </location>
</feature>
<reference evidence="10 11" key="1">
    <citation type="submission" date="2018-07" db="EMBL/GenBank/DDBJ databases">
        <title>Halomonas rutogse sp. nov., isolated from Lake TangqianCo on Tibetan Plateau.</title>
        <authorList>
            <person name="Lu H."/>
            <person name="Xing P."/>
            <person name="Wu Q."/>
        </authorList>
    </citation>
    <scope>NUCLEOTIDE SEQUENCE [LARGE SCALE GENOMIC DNA]</scope>
    <source>
        <strain evidence="10 11">TQ8S</strain>
    </source>
</reference>
<evidence type="ECO:0000256" key="2">
    <source>
        <dbReference type="ARBA" id="ARBA00008255"/>
    </source>
</evidence>
<keyword evidence="7 9" id="KW-0472">Membrane</keyword>